<feature type="binding site" evidence="11">
    <location>
        <begin position="230"/>
        <end position="232"/>
    </location>
    <ligand>
        <name>substrate</name>
    </ligand>
</feature>
<evidence type="ECO:0000256" key="6">
    <source>
        <dbReference type="ARBA" id="ARBA00022833"/>
    </source>
</evidence>
<feature type="binding site" evidence="12">
    <location>
        <position position="75"/>
    </location>
    <ligand>
        <name>Zn(2+)</name>
        <dbReference type="ChEBI" id="CHEBI:29105"/>
        <label>1</label>
        <note>catalytic</note>
    </ligand>
</feature>
<feature type="binding site" evidence="12">
    <location>
        <position position="139"/>
    </location>
    <ligand>
        <name>Zn(2+)</name>
        <dbReference type="ChEBI" id="CHEBI:29105"/>
        <label>1</label>
        <note>catalytic</note>
    </ligand>
</feature>
<dbReference type="GO" id="GO:0003723">
    <property type="term" value="F:RNA binding"/>
    <property type="evidence" value="ECO:0007669"/>
    <property type="project" value="UniProtKB-UniRule"/>
</dbReference>
<evidence type="ECO:0000256" key="1">
    <source>
        <dbReference type="ARBA" id="ARBA00022490"/>
    </source>
</evidence>
<evidence type="ECO:0000256" key="4">
    <source>
        <dbReference type="ARBA" id="ARBA00022759"/>
    </source>
</evidence>
<dbReference type="PIRSF" id="PIRSF004803">
    <property type="entry name" value="RnjA"/>
    <property type="match status" value="1"/>
</dbReference>
<dbReference type="Gene3D" id="3.10.20.580">
    <property type="match status" value="1"/>
</dbReference>
<keyword evidence="7 9" id="KW-0269">Exonuclease</keyword>
<feature type="active site" description="Proton donor" evidence="10">
    <location>
        <position position="193"/>
    </location>
</feature>
<dbReference type="PANTHER" id="PTHR43694">
    <property type="entry name" value="RIBONUCLEASE J"/>
    <property type="match status" value="1"/>
</dbReference>
<sequence length="555" mass="61929">MNKPHVTLTPLGGLGEIGMNCMALETPDSLVLIDCGLMFPDDYLLGVDVVIPCLDFIIERQDKLKGIVLTHGHEDHIGALPWLMKQVRAPLFSSEFTLALVRRKLEEHGLADTLDLRPVKGRDKVSLGEFTFHFFRVCHSIIEGFGLGIETPVGRIFHTGDFKIDRNPMDGHATDLEGIRQFASQGVKLLFSDSTNVERDGFALTEREIKASLNDIVKKAKGRILVTLFSSHIQRIQEIFDLAREYGRKVAISGKSIASNIEIARELGHLHFSQDNYCELEDLPGLDDSKVVLILTGSQGEPLSALSRLSRGEHRQLNVHKGDTVIMSSRFIPGNTKAITKVINDLYRLGAEVLYKKVQAIHASGHAHKEELRIMLETVSPKFFIPVHGEYRHLLKHADLAQECGVAPERTIILEDGHPITFFKDSIRLEETIRAESLLVDGKGVGDVGQTVIKERQILGGEGLVIVVLVVDPGRGGIVLGPQILSKGFIFEQHLSHVLEDAKEIVLDVFENIDPRDTRKLKERIRSSLRRFFKKLLGRDPVVVPLVIDISKDEK</sequence>
<dbReference type="GO" id="GO:0004521">
    <property type="term" value="F:RNA endonuclease activity"/>
    <property type="evidence" value="ECO:0007669"/>
    <property type="project" value="UniProtKB-UniRule"/>
</dbReference>
<keyword evidence="12" id="KW-0106">Calcium</keyword>
<evidence type="ECO:0000256" key="5">
    <source>
        <dbReference type="ARBA" id="ARBA00022801"/>
    </source>
</evidence>
<dbReference type="HAMAP" id="MF_01491">
    <property type="entry name" value="RNase_J_bact"/>
    <property type="match status" value="1"/>
</dbReference>
<feature type="binding site" evidence="12">
    <location>
        <position position="46"/>
    </location>
    <ligand>
        <name>Ca(2+)</name>
        <dbReference type="ChEBI" id="CHEBI:29108"/>
    </ligand>
</feature>
<dbReference type="InterPro" id="IPR030854">
    <property type="entry name" value="RNase_J_bac"/>
</dbReference>
<dbReference type="SMART" id="SM00849">
    <property type="entry name" value="Lactamase_B"/>
    <property type="match status" value="1"/>
</dbReference>
<comment type="function">
    <text evidence="9">An RNase that has 5'-3' exonuclease and possibly endonuclease activity. Involved in maturation of rRNA and in some organisms also mRNA maturation and/or decay.</text>
</comment>
<feature type="active site" description="Proton acceptor" evidence="10">
    <location>
        <position position="366"/>
    </location>
</feature>
<organism evidence="14 15">
    <name type="scientific">Desulfoplanes formicivorans</name>
    <dbReference type="NCBI Taxonomy" id="1592317"/>
    <lineage>
        <taxon>Bacteria</taxon>
        <taxon>Pseudomonadati</taxon>
        <taxon>Thermodesulfobacteriota</taxon>
        <taxon>Desulfovibrionia</taxon>
        <taxon>Desulfovibrionales</taxon>
        <taxon>Desulfoplanaceae</taxon>
        <taxon>Desulfoplanes</taxon>
    </lineage>
</organism>
<feature type="binding site" evidence="12">
    <location>
        <position position="73"/>
    </location>
    <ligand>
        <name>Zn(2+)</name>
        <dbReference type="ChEBI" id="CHEBI:29105"/>
        <label>1</label>
        <note>catalytic</note>
    </ligand>
</feature>
<evidence type="ECO:0000256" key="9">
    <source>
        <dbReference type="HAMAP-Rule" id="MF_01491"/>
    </source>
</evidence>
<feature type="binding site" evidence="12">
    <location>
        <position position="76"/>
    </location>
    <ligand>
        <name>Zn(2+)</name>
        <dbReference type="ChEBI" id="CHEBI:29105"/>
        <label>1</label>
        <note>catalytic</note>
    </ligand>
</feature>
<keyword evidence="3 12" id="KW-0479">Metal-binding</keyword>
<evidence type="ECO:0000313" key="15">
    <source>
        <dbReference type="Proteomes" id="UP000095200"/>
    </source>
</evidence>
<keyword evidence="2 9" id="KW-0540">Nuclease</keyword>
<comment type="cofactor">
    <cofactor evidence="12">
        <name>Ca(2+)</name>
        <dbReference type="ChEBI" id="CHEBI:29108"/>
    </cofactor>
    <text evidence="12">Binds 1 Ca(2+) cation per subunit. Seen in 1 crystal structure, it is not clear if it is physiologically important.</text>
</comment>
<feature type="binding site" evidence="12">
    <location>
        <position position="71"/>
    </location>
    <ligand>
        <name>Zn(2+)</name>
        <dbReference type="ChEBI" id="CHEBI:29105"/>
        <label>1</label>
        <note>catalytic</note>
    </ligand>
</feature>
<dbReference type="EC" id="3.1.-.-" evidence="9"/>
<dbReference type="InterPro" id="IPR041636">
    <property type="entry name" value="RNase_J_C"/>
</dbReference>
<reference evidence="15" key="1">
    <citation type="submission" date="2016-06" db="EMBL/GenBank/DDBJ databases">
        <title>Draft genome sequence of Desulfoplanes formicivorans strain Pf12B.</title>
        <authorList>
            <person name="Watanabe M."/>
            <person name="Kojima H."/>
            <person name="Fukui M."/>
        </authorList>
    </citation>
    <scope>NUCLEOTIDE SEQUENCE [LARGE SCALE GENOMIC DNA]</scope>
    <source>
        <strain evidence="15">Pf12B</strain>
    </source>
</reference>
<dbReference type="InterPro" id="IPR004613">
    <property type="entry name" value="RNase_J"/>
</dbReference>
<feature type="binding site" evidence="12">
    <location>
        <position position="161"/>
    </location>
    <ligand>
        <name>Zn(2+)</name>
        <dbReference type="ChEBI" id="CHEBI:29105"/>
        <label>1</label>
        <note>catalytic</note>
    </ligand>
</feature>
<evidence type="ECO:0000256" key="2">
    <source>
        <dbReference type="ARBA" id="ARBA00022722"/>
    </source>
</evidence>
<dbReference type="GO" id="GO:0004534">
    <property type="term" value="F:5'-3' RNA exonuclease activity"/>
    <property type="evidence" value="ECO:0007669"/>
    <property type="project" value="UniProtKB-UniRule"/>
</dbReference>
<comment type="cofactor">
    <cofactor evidence="12">
        <name>Zn(2+)</name>
        <dbReference type="ChEBI" id="CHEBI:29105"/>
    </cofactor>
    <text evidence="12">Binds 2 Zn(2+) ions per subunit. It is not clear if Zn(2+) or Mg(2+) is physiologically important.</text>
</comment>
<keyword evidence="15" id="KW-1185">Reference proteome</keyword>
<dbReference type="InterPro" id="IPR042173">
    <property type="entry name" value="RNase_J_2"/>
</dbReference>
<keyword evidence="9" id="KW-0698">rRNA processing</keyword>
<feature type="binding site" evidence="9 11">
    <location>
        <begin position="362"/>
        <end position="366"/>
    </location>
    <ligand>
        <name>substrate</name>
    </ligand>
</feature>
<dbReference type="SUPFAM" id="SSF56281">
    <property type="entry name" value="Metallo-hydrolase/oxidoreductase"/>
    <property type="match status" value="1"/>
</dbReference>
<evidence type="ECO:0000256" key="3">
    <source>
        <dbReference type="ARBA" id="ARBA00022723"/>
    </source>
</evidence>
<dbReference type="GO" id="GO:0006364">
    <property type="term" value="P:rRNA processing"/>
    <property type="evidence" value="ECO:0007669"/>
    <property type="project" value="UniProtKB-UniRule"/>
</dbReference>
<dbReference type="RefSeq" id="WP_069857057.1">
    <property type="nucleotide sequence ID" value="NZ_BDFE01000004.1"/>
</dbReference>
<dbReference type="PANTHER" id="PTHR43694:SF1">
    <property type="entry name" value="RIBONUCLEASE J"/>
    <property type="match status" value="1"/>
</dbReference>
<accession>A0A194AE01</accession>
<dbReference type="Proteomes" id="UP000095200">
    <property type="component" value="Unassembled WGS sequence"/>
</dbReference>
<feature type="domain" description="Metallo-beta-lactamase" evidence="13">
    <location>
        <begin position="18"/>
        <end position="213"/>
    </location>
</feature>
<protein>
    <recommendedName>
        <fullName evidence="9">Ribonuclease J</fullName>
        <shortName evidence="9">RNase J</shortName>
        <ecNumber evidence="9">3.1.-.-</ecNumber>
    </recommendedName>
</protein>
<dbReference type="Pfam" id="PF17770">
    <property type="entry name" value="RNase_J_C"/>
    <property type="match status" value="1"/>
</dbReference>
<evidence type="ECO:0000256" key="11">
    <source>
        <dbReference type="PIRSR" id="PIRSR004803-2"/>
    </source>
</evidence>
<dbReference type="Gene3D" id="3.40.50.10710">
    <property type="entry name" value="Metallo-hydrolase/oxidoreductase"/>
    <property type="match status" value="1"/>
</dbReference>
<dbReference type="NCBIfam" id="TIGR00649">
    <property type="entry name" value="MG423"/>
    <property type="match status" value="1"/>
</dbReference>
<dbReference type="STRING" id="1592317.DPF_0253"/>
<evidence type="ECO:0000256" key="8">
    <source>
        <dbReference type="ARBA" id="ARBA00022884"/>
    </source>
</evidence>
<gene>
    <name evidence="9" type="primary">rnj</name>
    <name evidence="14" type="ORF">DPF_0253</name>
</gene>
<name>A0A194AE01_9BACT</name>
<comment type="similarity">
    <text evidence="9">Belongs to the metallo-beta-lactamase superfamily. RNA-metabolizing metallo-beta-lactamase-like family. Bacterial RNase J subfamily.</text>
</comment>
<dbReference type="InterPro" id="IPR001587">
    <property type="entry name" value="RNase_J_CS"/>
</dbReference>
<evidence type="ECO:0000313" key="14">
    <source>
        <dbReference type="EMBL" id="GAU07563.1"/>
    </source>
</evidence>
<evidence type="ECO:0000259" key="13">
    <source>
        <dbReference type="SMART" id="SM00849"/>
    </source>
</evidence>
<dbReference type="CDD" id="cd07714">
    <property type="entry name" value="RNaseJ_MBL-fold"/>
    <property type="match status" value="1"/>
</dbReference>
<dbReference type="PROSITE" id="PS01292">
    <property type="entry name" value="UPF0036"/>
    <property type="match status" value="1"/>
</dbReference>
<keyword evidence="5 9" id="KW-0378">Hydrolase</keyword>
<dbReference type="Pfam" id="PF00753">
    <property type="entry name" value="Lactamase_B"/>
    <property type="match status" value="1"/>
</dbReference>
<feature type="binding site" evidence="12">
    <location>
        <position position="388"/>
    </location>
    <ligand>
        <name>Zn(2+)</name>
        <dbReference type="ChEBI" id="CHEBI:29105"/>
        <label>1</label>
        <note>catalytic</note>
    </ligand>
</feature>
<evidence type="ECO:0000256" key="7">
    <source>
        <dbReference type="ARBA" id="ARBA00022839"/>
    </source>
</evidence>
<feature type="binding site" evidence="12">
    <location>
        <position position="441"/>
    </location>
    <ligand>
        <name>Ca(2+)</name>
        <dbReference type="ChEBI" id="CHEBI:29108"/>
    </ligand>
</feature>
<dbReference type="Gene3D" id="3.60.15.10">
    <property type="entry name" value="Ribonuclease Z/Hydroxyacylglutathione hydrolase-like"/>
    <property type="match status" value="1"/>
</dbReference>
<dbReference type="EMBL" id="BDFE01000004">
    <property type="protein sequence ID" value="GAU07563.1"/>
    <property type="molecule type" value="Genomic_DNA"/>
</dbReference>
<dbReference type="InterPro" id="IPR011108">
    <property type="entry name" value="RMMBL"/>
</dbReference>
<feature type="binding site" evidence="12">
    <location>
        <position position="48"/>
    </location>
    <ligand>
        <name>Ca(2+)</name>
        <dbReference type="ChEBI" id="CHEBI:29108"/>
    </ligand>
</feature>
<dbReference type="InterPro" id="IPR036866">
    <property type="entry name" value="RibonucZ/Hydroxyglut_hydro"/>
</dbReference>
<keyword evidence="8 9" id="KW-0694">RNA-binding</keyword>
<keyword evidence="1 9" id="KW-0963">Cytoplasm</keyword>
<dbReference type="Pfam" id="PF22505">
    <property type="entry name" value="RNase_J_b_CASP"/>
    <property type="match status" value="1"/>
</dbReference>
<dbReference type="InterPro" id="IPR055132">
    <property type="entry name" value="RNase_J_b_CASP"/>
</dbReference>
<dbReference type="GO" id="GO:0005737">
    <property type="term" value="C:cytoplasm"/>
    <property type="evidence" value="ECO:0007669"/>
    <property type="project" value="UniProtKB-SubCell"/>
</dbReference>
<dbReference type="InterPro" id="IPR001279">
    <property type="entry name" value="Metallo-B-lactamas"/>
</dbReference>
<comment type="caution">
    <text evidence="14">The sequence shown here is derived from an EMBL/GenBank/DDBJ whole genome shotgun (WGS) entry which is preliminary data.</text>
</comment>
<evidence type="ECO:0000256" key="10">
    <source>
        <dbReference type="PIRSR" id="PIRSR004803-1"/>
    </source>
</evidence>
<keyword evidence="6 12" id="KW-0862">Zinc</keyword>
<dbReference type="AlphaFoldDB" id="A0A194AE01"/>
<keyword evidence="4 9" id="KW-0255">Endonuclease</keyword>
<evidence type="ECO:0000256" key="12">
    <source>
        <dbReference type="PIRSR" id="PIRSR004803-3"/>
    </source>
</evidence>
<dbReference type="GO" id="GO:0008270">
    <property type="term" value="F:zinc ion binding"/>
    <property type="evidence" value="ECO:0007669"/>
    <property type="project" value="InterPro"/>
</dbReference>
<dbReference type="OrthoDB" id="9770211at2"/>
<dbReference type="Pfam" id="PF07521">
    <property type="entry name" value="RMMBL"/>
    <property type="match status" value="1"/>
</dbReference>
<proteinExistence type="inferred from homology"/>
<comment type="subunit">
    <text evidence="9">Homodimer, may be a subunit of the RNA degradosome.</text>
</comment>
<comment type="subcellular location">
    <subcellularLocation>
        <location evidence="9">Cytoplasm</location>
    </subcellularLocation>
</comment>